<evidence type="ECO:0000313" key="5">
    <source>
        <dbReference type="Proteomes" id="UP000034889"/>
    </source>
</evidence>
<dbReference type="GO" id="GO:0016757">
    <property type="term" value="F:glycosyltransferase activity"/>
    <property type="evidence" value="ECO:0007669"/>
    <property type="project" value="UniProtKB-KW"/>
</dbReference>
<dbReference type="AlphaFoldDB" id="A0A0G1MBB4"/>
<dbReference type="SUPFAM" id="SSF75005">
    <property type="entry name" value="Arabinanase/levansucrase/invertase"/>
    <property type="match status" value="1"/>
</dbReference>
<dbReference type="Pfam" id="PF04041">
    <property type="entry name" value="Glyco_hydro_130"/>
    <property type="match status" value="1"/>
</dbReference>
<keyword evidence="2" id="KW-0808">Transferase</keyword>
<comment type="similarity">
    <text evidence="3">Belongs to the glycosyl hydrolase 130 family.</text>
</comment>
<evidence type="ECO:0000256" key="3">
    <source>
        <dbReference type="ARBA" id="ARBA00024356"/>
    </source>
</evidence>
<dbReference type="EMBL" id="LCJM01000026">
    <property type="protein sequence ID" value="KKT78172.1"/>
    <property type="molecule type" value="Genomic_DNA"/>
</dbReference>
<dbReference type="InterPro" id="IPR023296">
    <property type="entry name" value="Glyco_hydro_beta-prop_sf"/>
</dbReference>
<evidence type="ECO:0000256" key="2">
    <source>
        <dbReference type="ARBA" id="ARBA00022679"/>
    </source>
</evidence>
<evidence type="ECO:0008006" key="6">
    <source>
        <dbReference type="Google" id="ProtNLM"/>
    </source>
</evidence>
<dbReference type="PANTHER" id="PTHR34106">
    <property type="entry name" value="GLYCOSIDASE"/>
    <property type="match status" value="1"/>
</dbReference>
<proteinExistence type="inferred from homology"/>
<comment type="caution">
    <text evidence="4">The sequence shown here is derived from an EMBL/GenBank/DDBJ whole genome shotgun (WGS) entry which is preliminary data.</text>
</comment>
<dbReference type="CDD" id="cd18614">
    <property type="entry name" value="GH130"/>
    <property type="match status" value="1"/>
</dbReference>
<evidence type="ECO:0000313" key="4">
    <source>
        <dbReference type="EMBL" id="KKT78172.1"/>
    </source>
</evidence>
<dbReference type="Gene3D" id="2.115.10.20">
    <property type="entry name" value="Glycosyl hydrolase domain, family 43"/>
    <property type="match status" value="1"/>
</dbReference>
<organism evidence="4 5">
    <name type="scientific">Candidatus Giovannonibacteria bacterium GW2011_GWC2_44_8</name>
    <dbReference type="NCBI Taxonomy" id="1618657"/>
    <lineage>
        <taxon>Bacteria</taxon>
        <taxon>Candidatus Giovannoniibacteriota</taxon>
    </lineage>
</organism>
<evidence type="ECO:0000256" key="1">
    <source>
        <dbReference type="ARBA" id="ARBA00022676"/>
    </source>
</evidence>
<dbReference type="PIRSF" id="PIRSF016202">
    <property type="entry name" value="PH1107"/>
    <property type="match status" value="1"/>
</dbReference>
<gene>
    <name evidence="4" type="ORF">UW74_C0026G0004</name>
</gene>
<protein>
    <recommendedName>
        <fullName evidence="6">Pesticidal protein Cry7Aa</fullName>
    </recommendedName>
</protein>
<accession>A0A0G1MBB4</accession>
<keyword evidence="1" id="KW-0328">Glycosyltransferase</keyword>
<dbReference type="InterPro" id="IPR007184">
    <property type="entry name" value="Mannoside_phosphorylase"/>
</dbReference>
<name>A0A0G1MBB4_9BACT</name>
<sequence>MMLIEDLGVILSTTDNEFEKRAVLNPACIAEGGITHMFYRAIDQNNISTIGRCQIKNNKVILRDNRPLIFPEHNFERCGVEDPRIVYLEGIYYLFYTAYDGRDASAAYAVSSDLRNFEKRGPIFPAILYKDAGKIFKKAGLPEKYEWYAKRYEKEKGQEVSLWEKDVFLLPEKIEGNFFLIHRIMPGIQAISFRNFSDLTEKSWKDYLANMAKFVILNPKYKFENRRVGGGSPPIKTKHGWLLIFHAIEETSSGKIYHAAATLLDLKNPLHVIARLPFPLFSPKERDEKEGLVRNVVFPTGCVLEKNNLFIYYGAADSRIKAKKINIIELINELLKYKI</sequence>
<dbReference type="Proteomes" id="UP000034889">
    <property type="component" value="Unassembled WGS sequence"/>
</dbReference>
<dbReference type="PANTHER" id="PTHR34106:SF5">
    <property type="entry name" value="GLYCOSIDASE"/>
    <property type="match status" value="1"/>
</dbReference>
<reference evidence="4 5" key="1">
    <citation type="journal article" date="2015" name="Nature">
        <title>rRNA introns, odd ribosomes, and small enigmatic genomes across a large radiation of phyla.</title>
        <authorList>
            <person name="Brown C.T."/>
            <person name="Hug L.A."/>
            <person name="Thomas B.C."/>
            <person name="Sharon I."/>
            <person name="Castelle C.J."/>
            <person name="Singh A."/>
            <person name="Wilkins M.J."/>
            <person name="Williams K.H."/>
            <person name="Banfield J.F."/>
        </authorList>
    </citation>
    <scope>NUCLEOTIDE SEQUENCE [LARGE SCALE GENOMIC DNA]</scope>
</reference>